<evidence type="ECO:0000256" key="6">
    <source>
        <dbReference type="SAM" id="MobiDB-lite"/>
    </source>
</evidence>
<keyword evidence="1 8" id="KW-0416">Keratin</keyword>
<feature type="region of interest" description="Disordered" evidence="6">
    <location>
        <begin position="1"/>
        <end position="24"/>
    </location>
</feature>
<dbReference type="GO" id="GO:0030855">
    <property type="term" value="P:epithelial cell differentiation"/>
    <property type="evidence" value="ECO:0007669"/>
    <property type="project" value="TreeGrafter"/>
</dbReference>
<comment type="caution">
    <text evidence="8">The sequence shown here is derived from an EMBL/GenBank/DDBJ whole genome shotgun (WGS) entry which is preliminary data.</text>
</comment>
<evidence type="ECO:0000256" key="3">
    <source>
        <dbReference type="ARBA" id="ARBA00023054"/>
    </source>
</evidence>
<dbReference type="PANTHER" id="PTHR23239:SF164">
    <property type="entry name" value="KERATIN, TYPE I CYTOSKELETAL 15"/>
    <property type="match status" value="1"/>
</dbReference>
<dbReference type="AlphaFoldDB" id="A0A7J7T5K4"/>
<dbReference type="SUPFAM" id="SSF64593">
    <property type="entry name" value="Intermediate filament protein, coiled coil region"/>
    <property type="match status" value="2"/>
</dbReference>
<dbReference type="Pfam" id="PF00038">
    <property type="entry name" value="Filament"/>
    <property type="match status" value="1"/>
</dbReference>
<keyword evidence="3 5" id="KW-0175">Coiled coil</keyword>
<dbReference type="PANTHER" id="PTHR23239">
    <property type="entry name" value="INTERMEDIATE FILAMENT"/>
    <property type="match status" value="1"/>
</dbReference>
<dbReference type="InterPro" id="IPR002957">
    <property type="entry name" value="Keratin_I"/>
</dbReference>
<sequence length="451" mass="48833">MSTTFLQTSSSTFGGGSPRGGALRGGGSGFGGGSLYGGGGSRSISASSARFVSSGSGGGYGGGMSSGFGGGAGGGFGGGYGGGFGGGFGDFGGGDGGLLSGNEKITMQNLNDRLASYLEKVRALEEANADLEVKIRDWYQKQSPASPARDYSHYFKAIEELRDKILAATIDNSRVILEIDNARLAADDFRLKYENELALRQSVEADINGLRRVLDELTLAKADLEMQIESLNEELAYLRKNHEEEMKEFSNQVAGQVNVEMDAAPGVDLTRVLAEMREQYEAMAEKNRRDAEAWFFSKTEELNKEVASNTEMIQTSKTEITDLRRTMQGLEIELQSQLSMKAGLESSLAETECRYATQLQQIQGLVSSLETQLGELRSEMEAQNQEYKLLLDIKTRLEQEITTYRNLLEGQDARMAGVGTREASLGGSSKLHINVEESVDGKVVSSRKREI</sequence>
<dbReference type="EMBL" id="JABWUV010000017">
    <property type="protein sequence ID" value="KAF6295924.1"/>
    <property type="molecule type" value="Genomic_DNA"/>
</dbReference>
<dbReference type="PROSITE" id="PS00226">
    <property type="entry name" value="IF_ROD_1"/>
    <property type="match status" value="1"/>
</dbReference>
<dbReference type="Gene3D" id="1.20.5.1160">
    <property type="entry name" value="Vasodilator-stimulated phosphoprotein"/>
    <property type="match status" value="1"/>
</dbReference>
<evidence type="ECO:0000256" key="4">
    <source>
        <dbReference type="RuleBase" id="RU000685"/>
    </source>
</evidence>
<dbReference type="VEuPathDB" id="HostDB:GeneID_118672227"/>
<reference evidence="8 9" key="1">
    <citation type="journal article" date="2020" name="Nature">
        <title>Six reference-quality genomes reveal evolution of bat adaptations.</title>
        <authorList>
            <person name="Jebb D."/>
            <person name="Huang Z."/>
            <person name="Pippel M."/>
            <person name="Hughes G.M."/>
            <person name="Lavrichenko K."/>
            <person name="Devanna P."/>
            <person name="Winkler S."/>
            <person name="Jermiin L.S."/>
            <person name="Skirmuntt E.C."/>
            <person name="Katzourakis A."/>
            <person name="Burkitt-Gray L."/>
            <person name="Ray D.A."/>
            <person name="Sullivan K.A.M."/>
            <person name="Roscito J.G."/>
            <person name="Kirilenko B.M."/>
            <person name="Davalos L.M."/>
            <person name="Corthals A.P."/>
            <person name="Power M.L."/>
            <person name="Jones G."/>
            <person name="Ransome R.D."/>
            <person name="Dechmann D.K.N."/>
            <person name="Locatelli A.G."/>
            <person name="Puechmaille S.J."/>
            <person name="Fedrigo O."/>
            <person name="Jarvis E.D."/>
            <person name="Hiller M."/>
            <person name="Vernes S.C."/>
            <person name="Myers E.W."/>
            <person name="Teeling E.C."/>
        </authorList>
    </citation>
    <scope>NUCLEOTIDE SEQUENCE [LARGE SCALE GENOMIC DNA]</scope>
    <source>
        <strain evidence="8">MMyoMyo1</strain>
        <tissue evidence="8">Flight muscle</tissue>
    </source>
</reference>
<keyword evidence="2 4" id="KW-0403">Intermediate filament</keyword>
<dbReference type="FunFam" id="1.20.5.500:FF:000001">
    <property type="entry name" value="Type II keratin 23"/>
    <property type="match status" value="1"/>
</dbReference>
<evidence type="ECO:0000256" key="5">
    <source>
        <dbReference type="SAM" id="Coils"/>
    </source>
</evidence>
<dbReference type="SUPFAM" id="SSF46579">
    <property type="entry name" value="Prefoldin"/>
    <property type="match status" value="1"/>
</dbReference>
<evidence type="ECO:0000259" key="7">
    <source>
        <dbReference type="PROSITE" id="PS51842"/>
    </source>
</evidence>
<dbReference type="Gene3D" id="1.20.5.170">
    <property type="match status" value="1"/>
</dbReference>
<comment type="similarity">
    <text evidence="4">Belongs to the intermediate filament family.</text>
</comment>
<keyword evidence="9" id="KW-1185">Reference proteome</keyword>
<dbReference type="GO" id="GO:0005198">
    <property type="term" value="F:structural molecule activity"/>
    <property type="evidence" value="ECO:0007669"/>
    <property type="project" value="InterPro"/>
</dbReference>
<dbReference type="OrthoDB" id="2441647at2759"/>
<dbReference type="GO" id="GO:0005882">
    <property type="term" value="C:intermediate filament"/>
    <property type="evidence" value="ECO:0007669"/>
    <property type="project" value="UniProtKB-KW"/>
</dbReference>
<proteinExistence type="inferred from homology"/>
<dbReference type="InterPro" id="IPR039008">
    <property type="entry name" value="IF_rod_dom"/>
</dbReference>
<feature type="compositionally biased region" description="Gly residues" evidence="6">
    <location>
        <begin position="13"/>
        <end position="24"/>
    </location>
</feature>
<dbReference type="Proteomes" id="UP000527355">
    <property type="component" value="Unassembled WGS sequence"/>
</dbReference>
<name>A0A7J7T5K4_MYOMY</name>
<gene>
    <name evidence="8" type="ORF">mMyoMyo1_007480</name>
</gene>
<protein>
    <submittedName>
        <fullName evidence="8">Keratin 15</fullName>
    </submittedName>
</protein>
<dbReference type="FunFam" id="1.20.5.170:FF:000002">
    <property type="entry name" value="Type I keratin KA11"/>
    <property type="match status" value="1"/>
</dbReference>
<dbReference type="FunFam" id="1.20.5.1160:FF:000002">
    <property type="entry name" value="Type I keratin 10"/>
    <property type="match status" value="1"/>
</dbReference>
<evidence type="ECO:0000313" key="8">
    <source>
        <dbReference type="EMBL" id="KAF6295924.1"/>
    </source>
</evidence>
<dbReference type="Gene3D" id="1.20.5.500">
    <property type="entry name" value="Single helix bin"/>
    <property type="match status" value="1"/>
</dbReference>
<dbReference type="GO" id="GO:0045109">
    <property type="term" value="P:intermediate filament organization"/>
    <property type="evidence" value="ECO:0007669"/>
    <property type="project" value="TreeGrafter"/>
</dbReference>
<feature type="domain" description="IF rod" evidence="7">
    <location>
        <begin position="103"/>
        <end position="415"/>
    </location>
</feature>
<dbReference type="SMART" id="SM01391">
    <property type="entry name" value="Filament"/>
    <property type="match status" value="1"/>
</dbReference>
<organism evidence="8 9">
    <name type="scientific">Myotis myotis</name>
    <name type="common">Greater mouse-eared bat</name>
    <name type="synonym">Vespertilio myotis</name>
    <dbReference type="NCBI Taxonomy" id="51298"/>
    <lineage>
        <taxon>Eukaryota</taxon>
        <taxon>Metazoa</taxon>
        <taxon>Chordata</taxon>
        <taxon>Craniata</taxon>
        <taxon>Vertebrata</taxon>
        <taxon>Euteleostomi</taxon>
        <taxon>Mammalia</taxon>
        <taxon>Eutheria</taxon>
        <taxon>Laurasiatheria</taxon>
        <taxon>Chiroptera</taxon>
        <taxon>Yangochiroptera</taxon>
        <taxon>Vespertilionidae</taxon>
        <taxon>Myotis</taxon>
    </lineage>
</organism>
<feature type="coiled-coil region" evidence="5">
    <location>
        <begin position="359"/>
        <end position="414"/>
    </location>
</feature>
<feature type="compositionally biased region" description="Low complexity" evidence="6">
    <location>
        <begin position="1"/>
        <end position="12"/>
    </location>
</feature>
<dbReference type="PROSITE" id="PS51842">
    <property type="entry name" value="IF_ROD_2"/>
    <property type="match status" value="1"/>
</dbReference>
<dbReference type="PRINTS" id="PR01248">
    <property type="entry name" value="TYPE1KERATIN"/>
</dbReference>
<feature type="coiled-coil region" evidence="5">
    <location>
        <begin position="200"/>
        <end position="252"/>
    </location>
</feature>
<dbReference type="InterPro" id="IPR018039">
    <property type="entry name" value="IF_conserved"/>
</dbReference>
<evidence type="ECO:0000256" key="2">
    <source>
        <dbReference type="ARBA" id="ARBA00022754"/>
    </source>
</evidence>
<evidence type="ECO:0000256" key="1">
    <source>
        <dbReference type="ARBA" id="ARBA00022744"/>
    </source>
</evidence>
<evidence type="ECO:0000313" key="9">
    <source>
        <dbReference type="Proteomes" id="UP000527355"/>
    </source>
</evidence>
<accession>A0A7J7T5K4</accession>
<feature type="coiled-coil region" evidence="5">
    <location>
        <begin position="107"/>
        <end position="141"/>
    </location>
</feature>